<dbReference type="PATRIC" id="fig|1423770.3.peg.1349"/>
<keyword evidence="1" id="KW-0812">Transmembrane</keyword>
<evidence type="ECO:0008006" key="4">
    <source>
        <dbReference type="Google" id="ProtNLM"/>
    </source>
</evidence>
<dbReference type="STRING" id="1423770.FD29_GL001313"/>
<gene>
    <name evidence="2" type="ORF">FD29_GL001313</name>
</gene>
<evidence type="ECO:0000313" key="3">
    <source>
        <dbReference type="Proteomes" id="UP000050872"/>
    </source>
</evidence>
<sequence length="63" mass="6981">MKVILGIGAILLGIWQLTVSKEYFNNIRKQSSPLIFAFIAVIASMVFAVALFYYGITALVSLR</sequence>
<feature type="transmembrane region" description="Helical" evidence="1">
    <location>
        <begin position="36"/>
        <end position="62"/>
    </location>
</feature>
<keyword evidence="1" id="KW-1133">Transmembrane helix</keyword>
<keyword evidence="3" id="KW-1185">Reference proteome</keyword>
<dbReference type="Proteomes" id="UP000050872">
    <property type="component" value="Unassembled WGS sequence"/>
</dbReference>
<keyword evidence="1" id="KW-0472">Membrane</keyword>
<dbReference type="AlphaFoldDB" id="A0A0R1QEI7"/>
<evidence type="ECO:0000256" key="1">
    <source>
        <dbReference type="SAM" id="Phobius"/>
    </source>
</evidence>
<dbReference type="RefSeq" id="WP_057888680.1">
    <property type="nucleotide sequence ID" value="NZ_AZEZ01000095.1"/>
</dbReference>
<comment type="caution">
    <text evidence="2">The sequence shown here is derived from an EMBL/GenBank/DDBJ whole genome shotgun (WGS) entry which is preliminary data.</text>
</comment>
<name>A0A0R1QEI7_9LACO</name>
<proteinExistence type="predicted"/>
<organism evidence="2 3">
    <name type="scientific">Companilactobacillus mindensis DSM 14500</name>
    <dbReference type="NCBI Taxonomy" id="1423770"/>
    <lineage>
        <taxon>Bacteria</taxon>
        <taxon>Bacillati</taxon>
        <taxon>Bacillota</taxon>
        <taxon>Bacilli</taxon>
        <taxon>Lactobacillales</taxon>
        <taxon>Lactobacillaceae</taxon>
        <taxon>Companilactobacillus</taxon>
    </lineage>
</organism>
<protein>
    <recommendedName>
        <fullName evidence="4">DUF1146 domain-containing protein</fullName>
    </recommendedName>
</protein>
<reference evidence="2 3" key="1">
    <citation type="journal article" date="2015" name="Genome Announc.">
        <title>Expanding the biotechnology potential of lactobacilli through comparative genomics of 213 strains and associated genera.</title>
        <authorList>
            <person name="Sun Z."/>
            <person name="Harris H.M."/>
            <person name="McCann A."/>
            <person name="Guo C."/>
            <person name="Argimon S."/>
            <person name="Zhang W."/>
            <person name="Yang X."/>
            <person name="Jeffery I.B."/>
            <person name="Cooney J.C."/>
            <person name="Kagawa T.F."/>
            <person name="Liu W."/>
            <person name="Song Y."/>
            <person name="Salvetti E."/>
            <person name="Wrobel A."/>
            <person name="Rasinkangas P."/>
            <person name="Parkhill J."/>
            <person name="Rea M.C."/>
            <person name="O'Sullivan O."/>
            <person name="Ritari J."/>
            <person name="Douillard F.P."/>
            <person name="Paul Ross R."/>
            <person name="Yang R."/>
            <person name="Briner A.E."/>
            <person name="Felis G.E."/>
            <person name="de Vos W.M."/>
            <person name="Barrangou R."/>
            <person name="Klaenhammer T.R."/>
            <person name="Caufield P.W."/>
            <person name="Cui Y."/>
            <person name="Zhang H."/>
            <person name="O'Toole P.W."/>
        </authorList>
    </citation>
    <scope>NUCLEOTIDE SEQUENCE [LARGE SCALE GENOMIC DNA]</scope>
    <source>
        <strain evidence="2 3">DSM 14500</strain>
    </source>
</reference>
<evidence type="ECO:0000313" key="2">
    <source>
        <dbReference type="EMBL" id="KRL43001.1"/>
    </source>
</evidence>
<dbReference type="EMBL" id="AZEZ01000095">
    <property type="protein sequence ID" value="KRL43001.1"/>
    <property type="molecule type" value="Genomic_DNA"/>
</dbReference>
<accession>A0A0R1QEI7</accession>
<dbReference type="OrthoDB" id="2323853at2"/>